<protein>
    <submittedName>
        <fullName evidence="2">N-acetylmuramoyl-L-alanine amidase</fullName>
    </submittedName>
</protein>
<dbReference type="InterPro" id="IPR036505">
    <property type="entry name" value="Amidase/PGRP_sf"/>
</dbReference>
<reference evidence="2" key="1">
    <citation type="submission" date="2020-10" db="EMBL/GenBank/DDBJ databases">
        <authorList>
            <person name="Gilroy R."/>
        </authorList>
    </citation>
    <scope>NUCLEOTIDE SEQUENCE</scope>
    <source>
        <strain evidence="2">CHK154-7741</strain>
    </source>
</reference>
<dbReference type="InterPro" id="IPR002502">
    <property type="entry name" value="Amidase_domain"/>
</dbReference>
<dbReference type="SUPFAM" id="SSF55846">
    <property type="entry name" value="N-acetylmuramoyl-L-alanine amidase-like"/>
    <property type="match status" value="1"/>
</dbReference>
<dbReference type="Proteomes" id="UP000886748">
    <property type="component" value="Unassembled WGS sequence"/>
</dbReference>
<accession>A0A9D1MZA5</accession>
<dbReference type="AlphaFoldDB" id="A0A9D1MZA5"/>
<dbReference type="GO" id="GO:0008745">
    <property type="term" value="F:N-acetylmuramoyl-L-alanine amidase activity"/>
    <property type="evidence" value="ECO:0007669"/>
    <property type="project" value="InterPro"/>
</dbReference>
<feature type="domain" description="N-acetylmuramoyl-L-alanine amidase" evidence="1">
    <location>
        <begin position="2"/>
        <end position="115"/>
    </location>
</feature>
<reference evidence="2" key="2">
    <citation type="journal article" date="2021" name="PeerJ">
        <title>Extensive microbial diversity within the chicken gut microbiome revealed by metagenomics and culture.</title>
        <authorList>
            <person name="Gilroy R."/>
            <person name="Ravi A."/>
            <person name="Getino M."/>
            <person name="Pursley I."/>
            <person name="Horton D.L."/>
            <person name="Alikhan N.F."/>
            <person name="Baker D."/>
            <person name="Gharbi K."/>
            <person name="Hall N."/>
            <person name="Watson M."/>
            <person name="Adriaenssens E.M."/>
            <person name="Foster-Nyarko E."/>
            <person name="Jarju S."/>
            <person name="Secka A."/>
            <person name="Antonio M."/>
            <person name="Oren A."/>
            <person name="Chaudhuri R.R."/>
            <person name="La Ragione R."/>
            <person name="Hildebrand F."/>
            <person name="Pallen M.J."/>
        </authorList>
    </citation>
    <scope>NUCLEOTIDE SEQUENCE</scope>
    <source>
        <strain evidence="2">CHK154-7741</strain>
    </source>
</reference>
<dbReference type="CDD" id="cd06583">
    <property type="entry name" value="PGRP"/>
    <property type="match status" value="1"/>
</dbReference>
<gene>
    <name evidence="2" type="ORF">IAD26_03985</name>
</gene>
<comment type="caution">
    <text evidence="2">The sequence shown here is derived from an EMBL/GenBank/DDBJ whole genome shotgun (WGS) entry which is preliminary data.</text>
</comment>
<organism evidence="2 3">
    <name type="scientific">Candidatus Limenecus avicola</name>
    <dbReference type="NCBI Taxonomy" id="2840847"/>
    <lineage>
        <taxon>Bacteria</taxon>
        <taxon>Bacillati</taxon>
        <taxon>Bacillota</taxon>
        <taxon>Clostridia</taxon>
        <taxon>Eubacteriales</taxon>
        <taxon>Clostridiaceae</taxon>
        <taxon>Clostridiaceae incertae sedis</taxon>
        <taxon>Candidatus Limenecus</taxon>
    </lineage>
</organism>
<evidence type="ECO:0000313" key="2">
    <source>
        <dbReference type="EMBL" id="HIU92278.1"/>
    </source>
</evidence>
<dbReference type="GO" id="GO:0009253">
    <property type="term" value="P:peptidoglycan catabolic process"/>
    <property type="evidence" value="ECO:0007669"/>
    <property type="project" value="InterPro"/>
</dbReference>
<proteinExistence type="predicted"/>
<dbReference type="EMBL" id="DVOD01000029">
    <property type="protein sequence ID" value="HIU92278.1"/>
    <property type="molecule type" value="Genomic_DNA"/>
</dbReference>
<sequence>MNKIIIHWTAGTYQPNTTDLEHYHFLIDGEGKKHNGKFKPEDNENCNDGKYAAHTGGGNTGAIGVSMCAMAGFNSTASCGNYPITPVQLEACFKLCAELCKKYNIPVENVWTHYEFGINHPDTTSHGKIDIIYLPPYPLVKRNEVGGFIRSKIRWYLNKL</sequence>
<evidence type="ECO:0000259" key="1">
    <source>
        <dbReference type="Pfam" id="PF01510"/>
    </source>
</evidence>
<name>A0A9D1MZA5_9CLOT</name>
<evidence type="ECO:0000313" key="3">
    <source>
        <dbReference type="Proteomes" id="UP000886748"/>
    </source>
</evidence>
<dbReference type="Gene3D" id="3.40.80.10">
    <property type="entry name" value="Peptidoglycan recognition protein-like"/>
    <property type="match status" value="1"/>
</dbReference>
<dbReference type="Pfam" id="PF01510">
    <property type="entry name" value="Amidase_2"/>
    <property type="match status" value="1"/>
</dbReference>